<proteinExistence type="predicted"/>
<comment type="caution">
    <text evidence="9">The sequence shown here is derived from an EMBL/GenBank/DDBJ whole genome shotgun (WGS) entry which is preliminary data.</text>
</comment>
<reference evidence="9 10" key="1">
    <citation type="journal article" date="2021" name="BMC Genomics">
        <title>Datura genome reveals duplications of psychoactive alkaloid biosynthetic genes and high mutation rate following tissue culture.</title>
        <authorList>
            <person name="Rajewski A."/>
            <person name="Carter-House D."/>
            <person name="Stajich J."/>
            <person name="Litt A."/>
        </authorList>
    </citation>
    <scope>NUCLEOTIDE SEQUENCE [LARGE SCALE GENOMIC DNA]</scope>
    <source>
        <strain evidence="9">AR-01</strain>
    </source>
</reference>
<dbReference type="InterPro" id="IPR000058">
    <property type="entry name" value="Znf_AN1"/>
</dbReference>
<keyword evidence="10" id="KW-1185">Reference proteome</keyword>
<evidence type="ECO:0000256" key="6">
    <source>
        <dbReference type="SAM" id="MobiDB-lite"/>
    </source>
</evidence>
<feature type="region of interest" description="Disordered" evidence="6">
    <location>
        <begin position="243"/>
        <end position="278"/>
    </location>
</feature>
<sequence length="278" mass="29898">MAVQLNRCSICRKKLGLTEFKCKCGTHQYLEIHGCSFDFKSMGRDAIAKMVVAVANVFALIFGFLDCSASILRGLNLPSPLSITRADDPSGALGRKPCLYFSRGYCKNGSYYRFFHGAGPLELGSGVEGQDRGRCRVGGWGRVLKVKVKFEGQGRVSSRGSGSEVCSGLGLTQRLGMSFRSLVGVSYRVRARGRKSIWGSVLSRVSGSGLRVKVGCWGRCRVKGRGRKFGLGRGSGLEVVSGVDAKSQDGDRGRMSSQKSGSGVEVGDRGWLSGWGRS</sequence>
<dbReference type="Proteomes" id="UP000823775">
    <property type="component" value="Unassembled WGS sequence"/>
</dbReference>
<keyword evidence="7" id="KW-1133">Transmembrane helix</keyword>
<organism evidence="9 10">
    <name type="scientific">Datura stramonium</name>
    <name type="common">Jimsonweed</name>
    <name type="synonym">Common thornapple</name>
    <dbReference type="NCBI Taxonomy" id="4076"/>
    <lineage>
        <taxon>Eukaryota</taxon>
        <taxon>Viridiplantae</taxon>
        <taxon>Streptophyta</taxon>
        <taxon>Embryophyta</taxon>
        <taxon>Tracheophyta</taxon>
        <taxon>Spermatophyta</taxon>
        <taxon>Magnoliopsida</taxon>
        <taxon>eudicotyledons</taxon>
        <taxon>Gunneridae</taxon>
        <taxon>Pentapetalae</taxon>
        <taxon>asterids</taxon>
        <taxon>lamiids</taxon>
        <taxon>Solanales</taxon>
        <taxon>Solanaceae</taxon>
        <taxon>Solanoideae</taxon>
        <taxon>Datureae</taxon>
        <taxon>Datura</taxon>
    </lineage>
</organism>
<dbReference type="PANTHER" id="PTHR10634:SF67">
    <property type="entry name" value="AN1-TYPE ZINC FINGER PROTEIN 3"/>
    <property type="match status" value="1"/>
</dbReference>
<feature type="zinc finger region" description="C3H1-type" evidence="5">
    <location>
        <begin position="92"/>
        <end position="119"/>
    </location>
</feature>
<name>A0ABS8T417_DATST</name>
<feature type="transmembrane region" description="Helical" evidence="7">
    <location>
        <begin position="46"/>
        <end position="65"/>
    </location>
</feature>
<evidence type="ECO:0000256" key="7">
    <source>
        <dbReference type="SAM" id="Phobius"/>
    </source>
</evidence>
<keyword evidence="3 5" id="KW-0863">Zinc-finger</keyword>
<keyword evidence="7" id="KW-0812">Transmembrane</keyword>
<dbReference type="InterPro" id="IPR050652">
    <property type="entry name" value="AN1_A20_ZnFinger"/>
</dbReference>
<evidence type="ECO:0000256" key="1">
    <source>
        <dbReference type="ARBA" id="ARBA00003732"/>
    </source>
</evidence>
<dbReference type="PANTHER" id="PTHR10634">
    <property type="entry name" value="AN1-TYPE ZINC FINGER PROTEIN"/>
    <property type="match status" value="1"/>
</dbReference>
<evidence type="ECO:0000313" key="10">
    <source>
        <dbReference type="Proteomes" id="UP000823775"/>
    </source>
</evidence>
<evidence type="ECO:0000256" key="5">
    <source>
        <dbReference type="PROSITE-ProRule" id="PRU00723"/>
    </source>
</evidence>
<evidence type="ECO:0000256" key="3">
    <source>
        <dbReference type="ARBA" id="ARBA00022771"/>
    </source>
</evidence>
<evidence type="ECO:0000313" key="9">
    <source>
        <dbReference type="EMBL" id="MCD7465693.1"/>
    </source>
</evidence>
<dbReference type="InterPro" id="IPR035896">
    <property type="entry name" value="AN1-like_Znf"/>
</dbReference>
<feature type="domain" description="C3H1-type" evidence="8">
    <location>
        <begin position="92"/>
        <end position="119"/>
    </location>
</feature>
<evidence type="ECO:0000256" key="2">
    <source>
        <dbReference type="ARBA" id="ARBA00022723"/>
    </source>
</evidence>
<evidence type="ECO:0000259" key="8">
    <source>
        <dbReference type="PROSITE" id="PS50103"/>
    </source>
</evidence>
<dbReference type="SMART" id="SM00154">
    <property type="entry name" value="ZnF_AN1"/>
    <property type="match status" value="1"/>
</dbReference>
<keyword evidence="2 5" id="KW-0479">Metal-binding</keyword>
<protein>
    <recommendedName>
        <fullName evidence="8">C3H1-type domain-containing protein</fullName>
    </recommendedName>
</protein>
<accession>A0ABS8T417</accession>
<dbReference type="PROSITE" id="PS50103">
    <property type="entry name" value="ZF_C3H1"/>
    <property type="match status" value="1"/>
</dbReference>
<keyword evidence="4 5" id="KW-0862">Zinc</keyword>
<gene>
    <name evidence="9" type="ORF">HAX54_001771</name>
</gene>
<dbReference type="EMBL" id="JACEIK010001070">
    <property type="protein sequence ID" value="MCD7465693.1"/>
    <property type="molecule type" value="Genomic_DNA"/>
</dbReference>
<comment type="function">
    <text evidence="1">May be involved in environmental stress response.</text>
</comment>
<evidence type="ECO:0000256" key="4">
    <source>
        <dbReference type="ARBA" id="ARBA00022833"/>
    </source>
</evidence>
<dbReference type="SUPFAM" id="SSF118310">
    <property type="entry name" value="AN1-like Zinc finger"/>
    <property type="match status" value="1"/>
</dbReference>
<dbReference type="Gene3D" id="4.10.1110.10">
    <property type="entry name" value="AN1-like Zinc finger"/>
    <property type="match status" value="1"/>
</dbReference>
<keyword evidence="7" id="KW-0472">Membrane</keyword>
<dbReference type="InterPro" id="IPR000571">
    <property type="entry name" value="Znf_CCCH"/>
</dbReference>